<feature type="region of interest" description="Disordered" evidence="1">
    <location>
        <begin position="1"/>
        <end position="33"/>
    </location>
</feature>
<dbReference type="Proteomes" id="UP000016498">
    <property type="component" value="Unassembled WGS sequence"/>
</dbReference>
<organism evidence="3 4">
    <name type="scientific">Actinomyces johnsonii F0510</name>
    <dbReference type="NCBI Taxonomy" id="1227262"/>
    <lineage>
        <taxon>Bacteria</taxon>
        <taxon>Bacillati</taxon>
        <taxon>Actinomycetota</taxon>
        <taxon>Actinomycetes</taxon>
        <taxon>Actinomycetales</taxon>
        <taxon>Actinomycetaceae</taxon>
        <taxon>Actinomyces</taxon>
    </lineage>
</organism>
<proteinExistence type="predicted"/>
<feature type="compositionally biased region" description="Low complexity" evidence="1">
    <location>
        <begin position="9"/>
        <end position="31"/>
    </location>
</feature>
<comment type="caution">
    <text evidence="3">The sequence shown here is derived from an EMBL/GenBank/DDBJ whole genome shotgun (WGS) entry which is preliminary data.</text>
</comment>
<sequence>MPPGPPPSYGAAGRYGVSRRPGGSASSSGSGTNLGKVVGWGLFILIATLIRMLAR</sequence>
<dbReference type="EMBL" id="AWSD01000201">
    <property type="protein sequence ID" value="ERH18273.1"/>
    <property type="molecule type" value="Genomic_DNA"/>
</dbReference>
<keyword evidence="2" id="KW-0472">Membrane</keyword>
<keyword evidence="2" id="KW-0812">Transmembrane</keyword>
<dbReference type="PATRIC" id="fig|1227262.3.peg.1536"/>
<accession>U1RF48</accession>
<keyword evidence="2" id="KW-1133">Transmembrane helix</keyword>
<evidence type="ECO:0000256" key="1">
    <source>
        <dbReference type="SAM" id="MobiDB-lite"/>
    </source>
</evidence>
<protein>
    <submittedName>
        <fullName evidence="3">Uncharacterized protein</fullName>
    </submittedName>
</protein>
<dbReference type="AlphaFoldDB" id="U1RF48"/>
<reference evidence="3 4" key="1">
    <citation type="submission" date="2013-06" db="EMBL/GenBank/DDBJ databases">
        <authorList>
            <person name="Weinstock G."/>
            <person name="Sodergren E."/>
            <person name="Lobos E.A."/>
            <person name="Fulton L."/>
            <person name="Fulton R."/>
            <person name="Courtney L."/>
            <person name="Fronick C."/>
            <person name="O'Laughlin M."/>
            <person name="Godfrey J."/>
            <person name="Wilson R.M."/>
            <person name="Miner T."/>
            <person name="Farmer C."/>
            <person name="Delehaunty K."/>
            <person name="Cordes M."/>
            <person name="Minx P."/>
            <person name="Tomlinson C."/>
            <person name="Chen J."/>
            <person name="Wollam A."/>
            <person name="Pepin K.H."/>
            <person name="Bhonagiri V."/>
            <person name="Zhang X."/>
            <person name="Warren W."/>
            <person name="Mitreva M."/>
            <person name="Mardis E.R."/>
            <person name="Wilson R.K."/>
        </authorList>
    </citation>
    <scope>NUCLEOTIDE SEQUENCE [LARGE SCALE GENOMIC DNA]</scope>
    <source>
        <strain evidence="3 4">F0510</strain>
    </source>
</reference>
<evidence type="ECO:0000313" key="4">
    <source>
        <dbReference type="Proteomes" id="UP000016498"/>
    </source>
</evidence>
<name>U1RF48_9ACTO</name>
<feature type="transmembrane region" description="Helical" evidence="2">
    <location>
        <begin position="37"/>
        <end position="54"/>
    </location>
</feature>
<dbReference type="HOGENOM" id="CLU_3021459_0_0_11"/>
<evidence type="ECO:0000313" key="3">
    <source>
        <dbReference type="EMBL" id="ERH18273.1"/>
    </source>
</evidence>
<evidence type="ECO:0000256" key="2">
    <source>
        <dbReference type="SAM" id="Phobius"/>
    </source>
</evidence>
<gene>
    <name evidence="3" type="ORF">HMPREF1549_01872</name>
</gene>